<proteinExistence type="predicted"/>
<name>A0A484IGG4_9ARCH</name>
<evidence type="ECO:0000313" key="2">
    <source>
        <dbReference type="Proteomes" id="UP000294299"/>
    </source>
</evidence>
<keyword evidence="2" id="KW-1185">Reference proteome</keyword>
<organism evidence="1 2">
    <name type="scientific">Candidatus Nitrosocosmicus franklandianus</name>
    <dbReference type="NCBI Taxonomy" id="1798806"/>
    <lineage>
        <taxon>Archaea</taxon>
        <taxon>Nitrososphaerota</taxon>
        <taxon>Nitrososphaeria</taxon>
        <taxon>Nitrososphaerales</taxon>
        <taxon>Nitrososphaeraceae</taxon>
        <taxon>Candidatus Nitrosocosmicus</taxon>
    </lineage>
</organism>
<sequence length="49" mass="5844">MLNEQSQMNSLKCYSHISTLSRMIDEKNFENGSYYNALIFDVHNRRSEK</sequence>
<dbReference type="EMBL" id="LR216287">
    <property type="protein sequence ID" value="VFJ15280.1"/>
    <property type="molecule type" value="Genomic_DNA"/>
</dbReference>
<accession>A0A484IGG4</accession>
<gene>
    <name evidence="1" type="ORF">NFRAN_2957</name>
</gene>
<evidence type="ECO:0000313" key="1">
    <source>
        <dbReference type="EMBL" id="VFJ15280.1"/>
    </source>
</evidence>
<dbReference type="Proteomes" id="UP000294299">
    <property type="component" value="Chromosome NFRAN"/>
</dbReference>
<protein>
    <submittedName>
        <fullName evidence="1">Uncharacterized protein</fullName>
    </submittedName>
</protein>
<reference evidence="1 2" key="1">
    <citation type="submission" date="2019-02" db="EMBL/GenBank/DDBJ databases">
        <authorList>
            <person name="Lehtovirta-Morley E L."/>
        </authorList>
    </citation>
    <scope>NUCLEOTIDE SEQUENCE [LARGE SCALE GENOMIC DNA]</scope>
    <source>
        <strain evidence="1">NFRAN1</strain>
    </source>
</reference>
<dbReference type="AlphaFoldDB" id="A0A484IGG4"/>
<dbReference type="KEGG" id="nfn:NFRAN_2957"/>